<dbReference type="Proteomes" id="UP000683360">
    <property type="component" value="Unassembled WGS sequence"/>
</dbReference>
<evidence type="ECO:0000313" key="1">
    <source>
        <dbReference type="EMBL" id="CAG2216862.1"/>
    </source>
</evidence>
<gene>
    <name evidence="1" type="ORF">MEDL_30550</name>
</gene>
<proteinExistence type="predicted"/>
<comment type="caution">
    <text evidence="1">The sequence shown here is derived from an EMBL/GenBank/DDBJ whole genome shotgun (WGS) entry which is preliminary data.</text>
</comment>
<keyword evidence="2" id="KW-1185">Reference proteome</keyword>
<sequence length="200" mass="23340">MSSRKRPARHDPNDPMHWTKEQYVTHLKSMGITVKSTWRLDMIRQLYFVNQKDVANSTESGPNGITQTDYRRLMKGKLDIAFTCNLCKNTTENAPVESTRLEQDSEQYSTLTGYGWHTRINSGKSNVSFYVLIPELMREAEIVDLTLRLVSEEQVLRHQRCRFKDLEGRLHQFWKEYDSGEKTVTQLLRDCSKVYGPSDD</sequence>
<reference evidence="1" key="1">
    <citation type="submission" date="2021-03" db="EMBL/GenBank/DDBJ databases">
        <authorList>
            <person name="Bekaert M."/>
        </authorList>
    </citation>
    <scope>NUCLEOTIDE SEQUENCE</scope>
</reference>
<evidence type="ECO:0000313" key="2">
    <source>
        <dbReference type="Proteomes" id="UP000683360"/>
    </source>
</evidence>
<accession>A0A8S3S4S7</accession>
<dbReference type="EMBL" id="CAJPWZ010001493">
    <property type="protein sequence ID" value="CAG2216862.1"/>
    <property type="molecule type" value="Genomic_DNA"/>
</dbReference>
<organism evidence="1 2">
    <name type="scientific">Mytilus edulis</name>
    <name type="common">Blue mussel</name>
    <dbReference type="NCBI Taxonomy" id="6550"/>
    <lineage>
        <taxon>Eukaryota</taxon>
        <taxon>Metazoa</taxon>
        <taxon>Spiralia</taxon>
        <taxon>Lophotrochozoa</taxon>
        <taxon>Mollusca</taxon>
        <taxon>Bivalvia</taxon>
        <taxon>Autobranchia</taxon>
        <taxon>Pteriomorphia</taxon>
        <taxon>Mytilida</taxon>
        <taxon>Mytiloidea</taxon>
        <taxon>Mytilidae</taxon>
        <taxon>Mytilinae</taxon>
        <taxon>Mytilus</taxon>
    </lineage>
</organism>
<dbReference type="OrthoDB" id="10069396at2759"/>
<protein>
    <submittedName>
        <fullName evidence="1">Uncharacterized protein</fullName>
    </submittedName>
</protein>
<name>A0A8S3S4S7_MYTED</name>
<dbReference type="AlphaFoldDB" id="A0A8S3S4S7"/>